<organism evidence="9 10">
    <name type="scientific">Polypterus senegalus</name>
    <name type="common">Senegal bichir</name>
    <dbReference type="NCBI Taxonomy" id="55291"/>
    <lineage>
        <taxon>Eukaryota</taxon>
        <taxon>Metazoa</taxon>
        <taxon>Chordata</taxon>
        <taxon>Craniata</taxon>
        <taxon>Vertebrata</taxon>
        <taxon>Euteleostomi</taxon>
        <taxon>Actinopterygii</taxon>
        <taxon>Polypteriformes</taxon>
        <taxon>Polypteridae</taxon>
        <taxon>Polypterus</taxon>
    </lineage>
</organism>
<sequence>MLAVAWSLPSGGRSVCQPDDNMHKRPQDHPHSTQKGEVVDHNCIVIFSKTTCPYCHMAKNVFNEIGISYKVIELDQHQDGKQLQEVLGEMTGEKTGLHCKVALNITMNLIGLNLFSVRPEGHSGHKTSAKIVSPGSYSGKCLDVSRISGRPKDYSGCKSANSVSVERCLGNNRGMSCVSDRPECYPGNSADTSSPSLVMGSHKKCFSAAQVLHALVSDDEVNLSSGSEIETDIEIESNSDESACVNRVCAVCCSKVDPCGKKIHKGSH</sequence>
<dbReference type="Proteomes" id="UP000886611">
    <property type="component" value="Unassembled WGS sequence"/>
</dbReference>
<dbReference type="PROSITE" id="PS51354">
    <property type="entry name" value="GLUTAREDOXIN_2"/>
    <property type="match status" value="1"/>
</dbReference>
<feature type="non-terminal residue" evidence="9">
    <location>
        <position position="268"/>
    </location>
</feature>
<evidence type="ECO:0000256" key="4">
    <source>
        <dbReference type="ARBA" id="ARBA00022982"/>
    </source>
</evidence>
<comment type="caution">
    <text evidence="9">The sequence shown here is derived from an EMBL/GenBank/DDBJ whole genome shotgun (WGS) entry which is preliminary data.</text>
</comment>
<keyword evidence="6" id="KW-0676">Redox-active center</keyword>
<dbReference type="Pfam" id="PF00462">
    <property type="entry name" value="Glutaredoxin"/>
    <property type="match status" value="1"/>
</dbReference>
<evidence type="ECO:0000256" key="1">
    <source>
        <dbReference type="ARBA" id="ARBA00002549"/>
    </source>
</evidence>
<dbReference type="CDD" id="cd03419">
    <property type="entry name" value="GRX_GRXh_1_2_like"/>
    <property type="match status" value="1"/>
</dbReference>
<reference evidence="9 10" key="1">
    <citation type="journal article" date="2021" name="Cell">
        <title>Tracing the genetic footprints of vertebrate landing in non-teleost ray-finned fishes.</title>
        <authorList>
            <person name="Bi X."/>
            <person name="Wang K."/>
            <person name="Yang L."/>
            <person name="Pan H."/>
            <person name="Jiang H."/>
            <person name="Wei Q."/>
            <person name="Fang M."/>
            <person name="Yu H."/>
            <person name="Zhu C."/>
            <person name="Cai Y."/>
            <person name="He Y."/>
            <person name="Gan X."/>
            <person name="Zeng H."/>
            <person name="Yu D."/>
            <person name="Zhu Y."/>
            <person name="Jiang H."/>
            <person name="Qiu Q."/>
            <person name="Yang H."/>
            <person name="Zhang Y.E."/>
            <person name="Wang W."/>
            <person name="Zhu M."/>
            <person name="He S."/>
            <person name="Zhang G."/>
        </authorList>
    </citation>
    <scope>NUCLEOTIDE SEQUENCE [LARGE SCALE GENOMIC DNA]</scope>
    <source>
        <strain evidence="9">Bchr_013</strain>
    </source>
</reference>
<accession>A0A8X7X2J0</accession>
<evidence type="ECO:0000313" key="10">
    <source>
        <dbReference type="Proteomes" id="UP000886611"/>
    </source>
</evidence>
<dbReference type="PROSITE" id="PS00195">
    <property type="entry name" value="GLUTAREDOXIN_1"/>
    <property type="match status" value="1"/>
</dbReference>
<dbReference type="InterPro" id="IPR036249">
    <property type="entry name" value="Thioredoxin-like_sf"/>
</dbReference>
<feature type="region of interest" description="Disordered" evidence="7">
    <location>
        <begin position="6"/>
        <end position="35"/>
    </location>
</feature>
<keyword evidence="10" id="KW-1185">Reference proteome</keyword>
<evidence type="ECO:0000313" key="9">
    <source>
        <dbReference type="EMBL" id="KAG2461253.1"/>
    </source>
</evidence>
<comment type="similarity">
    <text evidence="2">Belongs to the glutaredoxin family.</text>
</comment>
<dbReference type="PANTHER" id="PTHR46679">
    <property type="match status" value="1"/>
</dbReference>
<name>A0A8X7X2J0_POLSE</name>
<comment type="function">
    <text evidence="1">Has a glutathione-disulfide oxidoreductase activity in the presence of NADPH and glutathione reductase. Reduces low molecular weight disulfides and proteins.</text>
</comment>
<feature type="compositionally biased region" description="Basic and acidic residues" evidence="7">
    <location>
        <begin position="20"/>
        <end position="31"/>
    </location>
</feature>
<dbReference type="SUPFAM" id="SSF52833">
    <property type="entry name" value="Thioredoxin-like"/>
    <property type="match status" value="1"/>
</dbReference>
<feature type="domain" description="Glutaredoxin" evidence="8">
    <location>
        <begin position="44"/>
        <end position="93"/>
    </location>
</feature>
<keyword evidence="5" id="KW-1015">Disulfide bond</keyword>
<proteinExistence type="inferred from homology"/>
<protein>
    <submittedName>
        <fullName evidence="9">GLRX2 protein</fullName>
    </submittedName>
</protein>
<dbReference type="PANTHER" id="PTHR46679:SF1">
    <property type="entry name" value="GLUTAREDOXIN-2, MITOCHONDRIAL"/>
    <property type="match status" value="1"/>
</dbReference>
<evidence type="ECO:0000256" key="3">
    <source>
        <dbReference type="ARBA" id="ARBA00022448"/>
    </source>
</evidence>
<dbReference type="GO" id="GO:0015035">
    <property type="term" value="F:protein-disulfide reductase activity"/>
    <property type="evidence" value="ECO:0007669"/>
    <property type="project" value="TreeGrafter"/>
</dbReference>
<dbReference type="InterPro" id="IPR011767">
    <property type="entry name" value="GLR_AS"/>
</dbReference>
<dbReference type="GO" id="GO:0005739">
    <property type="term" value="C:mitochondrion"/>
    <property type="evidence" value="ECO:0007669"/>
    <property type="project" value="TreeGrafter"/>
</dbReference>
<evidence type="ECO:0000256" key="7">
    <source>
        <dbReference type="SAM" id="MobiDB-lite"/>
    </source>
</evidence>
<dbReference type="AlphaFoldDB" id="A0A8X7X2J0"/>
<dbReference type="InterPro" id="IPR002109">
    <property type="entry name" value="Glutaredoxin"/>
</dbReference>
<evidence type="ECO:0000256" key="6">
    <source>
        <dbReference type="ARBA" id="ARBA00023284"/>
    </source>
</evidence>
<feature type="non-terminal residue" evidence="9">
    <location>
        <position position="1"/>
    </location>
</feature>
<evidence type="ECO:0000256" key="2">
    <source>
        <dbReference type="ARBA" id="ARBA00007787"/>
    </source>
</evidence>
<evidence type="ECO:0000256" key="5">
    <source>
        <dbReference type="ARBA" id="ARBA00023157"/>
    </source>
</evidence>
<dbReference type="Gene3D" id="3.40.30.10">
    <property type="entry name" value="Glutaredoxin"/>
    <property type="match status" value="1"/>
</dbReference>
<keyword evidence="3" id="KW-0813">Transport</keyword>
<keyword evidence="4" id="KW-0249">Electron transport</keyword>
<gene>
    <name evidence="9" type="primary">Glrx2</name>
    <name evidence="9" type="ORF">GTO96_0008751</name>
</gene>
<dbReference type="EMBL" id="JAATIS010004524">
    <property type="protein sequence ID" value="KAG2461253.1"/>
    <property type="molecule type" value="Genomic_DNA"/>
</dbReference>
<evidence type="ECO:0000259" key="8">
    <source>
        <dbReference type="Pfam" id="PF00462"/>
    </source>
</evidence>